<evidence type="ECO:0000313" key="1">
    <source>
        <dbReference type="EMBL" id="MEQ5844088.1"/>
    </source>
</evidence>
<evidence type="ECO:0000313" key="2">
    <source>
        <dbReference type="Proteomes" id="UP001469089"/>
    </source>
</evidence>
<gene>
    <name evidence="1" type="ORF">N0A02_32005</name>
</gene>
<accession>A0ABV1LXR9</accession>
<reference evidence="1 2" key="1">
    <citation type="journal article" date="2024" name="Chem. Sci.">
        <title>Discovery of a lagriamide polyketide by integrated genome mining, isotopic labeling, and untargeted metabolomics.</title>
        <authorList>
            <person name="Fergusson C.H."/>
            <person name="Saulog J."/>
            <person name="Paulo B.S."/>
            <person name="Wilson D.M."/>
            <person name="Liu D.Y."/>
            <person name="Morehouse N.J."/>
            <person name="Waterworth S."/>
            <person name="Barkei J."/>
            <person name="Gray C.A."/>
            <person name="Kwan J.C."/>
            <person name="Eustaquio A.S."/>
            <person name="Linington R.G."/>
        </authorList>
    </citation>
    <scope>NUCLEOTIDE SEQUENCE [LARGE SCALE GENOMIC DNA]</scope>
    <source>
        <strain evidence="1 2">RL17-338-BIF-B</strain>
    </source>
</reference>
<dbReference type="Proteomes" id="UP001469089">
    <property type="component" value="Unassembled WGS sequence"/>
</dbReference>
<dbReference type="RefSeq" id="WP_349545624.1">
    <property type="nucleotide sequence ID" value="NZ_JAOALG010000002.1"/>
</dbReference>
<sequence length="73" mass="8425">MKWFAILSDEQYATNQIALIFISFEACDSMAHWAANPSSQATDKRCLYGEFLTFWLPRTRRDFHGFSAVANTK</sequence>
<name>A0ABV1LXR9_9BURK</name>
<keyword evidence="2" id="KW-1185">Reference proteome</keyword>
<organism evidence="1 2">
    <name type="scientific">Paraburkholderia acidicola</name>
    <dbReference type="NCBI Taxonomy" id="1912599"/>
    <lineage>
        <taxon>Bacteria</taxon>
        <taxon>Pseudomonadati</taxon>
        <taxon>Pseudomonadota</taxon>
        <taxon>Betaproteobacteria</taxon>
        <taxon>Burkholderiales</taxon>
        <taxon>Burkholderiaceae</taxon>
        <taxon>Paraburkholderia</taxon>
    </lineage>
</organism>
<protein>
    <submittedName>
        <fullName evidence="1">Uncharacterized protein</fullName>
    </submittedName>
</protein>
<proteinExistence type="predicted"/>
<comment type="caution">
    <text evidence="1">The sequence shown here is derived from an EMBL/GenBank/DDBJ whole genome shotgun (WGS) entry which is preliminary data.</text>
</comment>
<dbReference type="EMBL" id="JAOALG010000002">
    <property type="protein sequence ID" value="MEQ5844088.1"/>
    <property type="molecule type" value="Genomic_DNA"/>
</dbReference>